<reference evidence="2" key="1">
    <citation type="submission" date="2021-09" db="EMBL/GenBank/DDBJ databases">
        <authorList>
            <consortium name="AG Swart"/>
            <person name="Singh M."/>
            <person name="Singh A."/>
            <person name="Seah K."/>
            <person name="Emmerich C."/>
        </authorList>
    </citation>
    <scope>NUCLEOTIDE SEQUENCE</scope>
    <source>
        <strain evidence="2">ATCC30299</strain>
    </source>
</reference>
<proteinExistence type="predicted"/>
<keyword evidence="3" id="KW-1185">Reference proteome</keyword>
<name>A0AAU9J9M8_9CILI</name>
<evidence type="ECO:0000313" key="3">
    <source>
        <dbReference type="Proteomes" id="UP001162131"/>
    </source>
</evidence>
<evidence type="ECO:0000256" key="1">
    <source>
        <dbReference type="SAM" id="Coils"/>
    </source>
</evidence>
<keyword evidence="1" id="KW-0175">Coiled coil</keyword>
<organism evidence="2 3">
    <name type="scientific">Blepharisma stoltei</name>
    <dbReference type="NCBI Taxonomy" id="1481888"/>
    <lineage>
        <taxon>Eukaryota</taxon>
        <taxon>Sar</taxon>
        <taxon>Alveolata</taxon>
        <taxon>Ciliophora</taxon>
        <taxon>Postciliodesmatophora</taxon>
        <taxon>Heterotrichea</taxon>
        <taxon>Heterotrichida</taxon>
        <taxon>Blepharismidae</taxon>
        <taxon>Blepharisma</taxon>
    </lineage>
</organism>
<dbReference type="AlphaFoldDB" id="A0AAU9J9M8"/>
<sequence>MTSLRRTTLAERGRRIANEIVANPKNRKHFDRLMKEGKDWIGDLTEQHGPFSGYELHEFLYWYKKTLKHLPKNKNIPEAVDPKQKPLEKLEITEGMINPEGSVRLNKSSPQKYEQSAVEKTTNAMCPKEGDIKFTFKAKQRYIDVTNLLKKTNGMVPDFDILNLPEREPEEIAKPPPISVPEKYEAFLLEEVLLPPEPPKENKNEKPEFVTSFWLPDATTRKMIVAREKAGKTGFDEYIDVSKHKFREEYNPKDLGQPDFVLRLPKPELARLELDKDSAETETKNKKQMIKEKEEAEKLKRTKIGNVSRPEWVHRFNPIPLSVEIGTQQPHKLLPKGEYSEPIIALSRDEDFRSTL</sequence>
<protein>
    <submittedName>
        <fullName evidence="2">Uncharacterized protein</fullName>
    </submittedName>
</protein>
<evidence type="ECO:0000313" key="2">
    <source>
        <dbReference type="EMBL" id="CAG9320987.1"/>
    </source>
</evidence>
<feature type="coiled-coil region" evidence="1">
    <location>
        <begin position="269"/>
        <end position="299"/>
    </location>
</feature>
<dbReference type="EMBL" id="CAJZBQ010000027">
    <property type="protein sequence ID" value="CAG9320987.1"/>
    <property type="molecule type" value="Genomic_DNA"/>
</dbReference>
<accession>A0AAU9J9M8</accession>
<dbReference type="Proteomes" id="UP001162131">
    <property type="component" value="Unassembled WGS sequence"/>
</dbReference>
<gene>
    <name evidence="2" type="ORF">BSTOLATCC_MIC27559</name>
</gene>
<comment type="caution">
    <text evidence="2">The sequence shown here is derived from an EMBL/GenBank/DDBJ whole genome shotgun (WGS) entry which is preliminary data.</text>
</comment>